<dbReference type="OrthoDB" id="4321761at2"/>
<dbReference type="Pfam" id="PF11716">
    <property type="entry name" value="MDMPI_N"/>
    <property type="match status" value="1"/>
</dbReference>
<keyword evidence="7" id="KW-1185">Reference proteome</keyword>
<proteinExistence type="predicted"/>
<sequence>MNGPAPGNGPHLGGGSELPCVPQPRVTLENGDAPTGPVRSSVGPLPSFDHQTLRSLLGAFALGACSRDEGLAIEVHLTDCAACADEALRLSDAVGLLHPEDSLDLDPLLRARVLENCLGRRPARIPVPEWAAPYDAETARLDAFLADLNEPEWHEPVRLSWWKGERILTLCGVLSHLGSVDGLVAASLGLDDPLGPGSPRTMLDRTNSAAERCRAHRSSLVRDSWRTQTRDIVRTLSFAGSGTGGLPVDYADFVLPMRDALVDRAFECWIHAQDIANALDYPEYGPPSARHLNKMVDLAARMLPSALAARRRAGLTSSPVRLVAAGTPGRSLHLHIEGNGGGHWDISLDSPGALASRDNAIASIALDSVDFCHLAAGHIEPERVAVGQEGDTSAIRDVLFATASLSRL</sequence>
<evidence type="ECO:0000256" key="1">
    <source>
        <dbReference type="ARBA" id="ARBA00023015"/>
    </source>
</evidence>
<dbReference type="InterPro" id="IPR027383">
    <property type="entry name" value="Znf_put"/>
</dbReference>
<evidence type="ECO:0000259" key="4">
    <source>
        <dbReference type="Pfam" id="PF11716"/>
    </source>
</evidence>
<dbReference type="InterPro" id="IPR041916">
    <property type="entry name" value="Anti_sigma_zinc_sf"/>
</dbReference>
<evidence type="ECO:0000256" key="3">
    <source>
        <dbReference type="SAM" id="MobiDB-lite"/>
    </source>
</evidence>
<organism evidence="6 7">
    <name type="scientific">Actinacidiphila oryziradicis</name>
    <dbReference type="NCBI Taxonomy" id="2571141"/>
    <lineage>
        <taxon>Bacteria</taxon>
        <taxon>Bacillati</taxon>
        <taxon>Actinomycetota</taxon>
        <taxon>Actinomycetes</taxon>
        <taxon>Kitasatosporales</taxon>
        <taxon>Streptomycetaceae</taxon>
        <taxon>Actinacidiphila</taxon>
    </lineage>
</organism>
<protein>
    <submittedName>
        <fullName evidence="6">MDMPI N domain containing protein</fullName>
    </submittedName>
</protein>
<feature type="domain" description="Mycothiol-dependent maleylpyruvate isomerase metal-binding" evidence="4">
    <location>
        <begin position="135"/>
        <end position="276"/>
    </location>
</feature>
<dbReference type="AlphaFoldDB" id="A0A4U0SJW7"/>
<name>A0A4U0SJW7_9ACTN</name>
<dbReference type="Pfam" id="PF13490">
    <property type="entry name" value="zf-HC2"/>
    <property type="match status" value="1"/>
</dbReference>
<evidence type="ECO:0000313" key="7">
    <source>
        <dbReference type="Proteomes" id="UP000305778"/>
    </source>
</evidence>
<gene>
    <name evidence="6" type="ORF">FCI23_19870</name>
</gene>
<keyword evidence="1" id="KW-0805">Transcription regulation</keyword>
<dbReference type="InterPro" id="IPR034660">
    <property type="entry name" value="DinB/YfiT-like"/>
</dbReference>
<evidence type="ECO:0000256" key="2">
    <source>
        <dbReference type="ARBA" id="ARBA00023163"/>
    </source>
</evidence>
<evidence type="ECO:0000259" key="5">
    <source>
        <dbReference type="Pfam" id="PF13490"/>
    </source>
</evidence>
<dbReference type="Gene3D" id="1.10.10.1320">
    <property type="entry name" value="Anti-sigma factor, zinc-finger domain"/>
    <property type="match status" value="1"/>
</dbReference>
<dbReference type="SUPFAM" id="SSF109854">
    <property type="entry name" value="DinB/YfiT-like putative metalloenzymes"/>
    <property type="match status" value="1"/>
</dbReference>
<dbReference type="GO" id="GO:0046872">
    <property type="term" value="F:metal ion binding"/>
    <property type="evidence" value="ECO:0007669"/>
    <property type="project" value="InterPro"/>
</dbReference>
<dbReference type="Proteomes" id="UP000305778">
    <property type="component" value="Unassembled WGS sequence"/>
</dbReference>
<keyword evidence="2" id="KW-0804">Transcription</keyword>
<feature type="domain" description="Putative zinc-finger" evidence="5">
    <location>
        <begin position="54"/>
        <end position="84"/>
    </location>
</feature>
<reference evidence="6 7" key="1">
    <citation type="submission" date="2019-04" db="EMBL/GenBank/DDBJ databases">
        <title>Streptomyces oryziradicis sp. nov., a novel actinomycete isolated from rhizosphere soil of rice (Oryza sativa L.).</title>
        <authorList>
            <person name="Li C."/>
        </authorList>
    </citation>
    <scope>NUCLEOTIDE SEQUENCE [LARGE SCALE GENOMIC DNA]</scope>
    <source>
        <strain evidence="6 7">NEAU-C40</strain>
    </source>
</reference>
<accession>A0A4U0SJW7</accession>
<dbReference type="RefSeq" id="WP_136725266.1">
    <property type="nucleotide sequence ID" value="NZ_SUMC01000018.1"/>
</dbReference>
<evidence type="ECO:0000313" key="6">
    <source>
        <dbReference type="EMBL" id="TKA09932.1"/>
    </source>
</evidence>
<dbReference type="InterPro" id="IPR024344">
    <property type="entry name" value="MDMPI_metal-binding"/>
</dbReference>
<feature type="region of interest" description="Disordered" evidence="3">
    <location>
        <begin position="1"/>
        <end position="38"/>
    </location>
</feature>
<dbReference type="EMBL" id="SUMC01000018">
    <property type="protein sequence ID" value="TKA09932.1"/>
    <property type="molecule type" value="Genomic_DNA"/>
</dbReference>
<comment type="caution">
    <text evidence="6">The sequence shown here is derived from an EMBL/GenBank/DDBJ whole genome shotgun (WGS) entry which is preliminary data.</text>
</comment>
<dbReference type="Gene3D" id="1.20.120.450">
    <property type="entry name" value="dinb family like domain"/>
    <property type="match status" value="1"/>
</dbReference>